<evidence type="ECO:0000313" key="2">
    <source>
        <dbReference type="EMBL" id="OGE33567.1"/>
    </source>
</evidence>
<evidence type="ECO:0000313" key="3">
    <source>
        <dbReference type="Proteomes" id="UP000177258"/>
    </source>
</evidence>
<evidence type="ECO:0000259" key="1">
    <source>
        <dbReference type="Pfam" id="PF18915"/>
    </source>
</evidence>
<dbReference type="Pfam" id="PF18915">
    <property type="entry name" value="DUF5667"/>
    <property type="match status" value="1"/>
</dbReference>
<protein>
    <recommendedName>
        <fullName evidence="1">DUF5667 domain-containing protein</fullName>
    </recommendedName>
</protein>
<proteinExistence type="predicted"/>
<sequence length="168" mass="19427">MIMRLIFGIILLVISLSAILSPLNNLIYAEEIEQLELPKISVNPGSFYYPFKRLAEKAGERLNFSEEQKISYYSSLLKKRLSELDFVTSNKVLSQIQGSSERFSFQAGVLTEIVEKKKIDEKKKLIKIFEKYSKLLANLRDKYPANSSFWMLVQHDINSLSILSERLK</sequence>
<dbReference type="EMBL" id="MFDB01000008">
    <property type="protein sequence ID" value="OGE33567.1"/>
    <property type="molecule type" value="Genomic_DNA"/>
</dbReference>
<comment type="caution">
    <text evidence="2">The sequence shown here is derived from an EMBL/GenBank/DDBJ whole genome shotgun (WGS) entry which is preliminary data.</text>
</comment>
<gene>
    <name evidence="2" type="ORF">A3D83_01185</name>
</gene>
<feature type="domain" description="DUF5667" evidence="1">
    <location>
        <begin position="42"/>
        <end position="133"/>
    </location>
</feature>
<dbReference type="AlphaFoldDB" id="A0A1F5JY54"/>
<reference evidence="2 3" key="1">
    <citation type="journal article" date="2016" name="Nat. Commun.">
        <title>Thousands of microbial genomes shed light on interconnected biogeochemical processes in an aquifer system.</title>
        <authorList>
            <person name="Anantharaman K."/>
            <person name="Brown C.T."/>
            <person name="Hug L.A."/>
            <person name="Sharon I."/>
            <person name="Castelle C.J."/>
            <person name="Probst A.J."/>
            <person name="Thomas B.C."/>
            <person name="Singh A."/>
            <person name="Wilkins M.J."/>
            <person name="Karaoz U."/>
            <person name="Brodie E.L."/>
            <person name="Williams K.H."/>
            <person name="Hubbard S.S."/>
            <person name="Banfield J.F."/>
        </authorList>
    </citation>
    <scope>NUCLEOTIDE SEQUENCE [LARGE SCALE GENOMIC DNA]</scope>
</reference>
<name>A0A1F5JY54_9BACT</name>
<dbReference type="InterPro" id="IPR043725">
    <property type="entry name" value="DUF5667"/>
</dbReference>
<accession>A0A1F5JY54</accession>
<organism evidence="2 3">
    <name type="scientific">Candidatus Daviesbacteria bacterium RIFCSPHIGHO2_02_FULL_41_10</name>
    <dbReference type="NCBI Taxonomy" id="1797774"/>
    <lineage>
        <taxon>Bacteria</taxon>
        <taxon>Candidatus Daviesiibacteriota</taxon>
    </lineage>
</organism>
<dbReference type="Proteomes" id="UP000177258">
    <property type="component" value="Unassembled WGS sequence"/>
</dbReference>